<evidence type="ECO:0000313" key="2">
    <source>
        <dbReference type="EMBL" id="KAH3819417.1"/>
    </source>
</evidence>
<dbReference type="Proteomes" id="UP000828390">
    <property type="component" value="Unassembled WGS sequence"/>
</dbReference>
<reference evidence="2" key="1">
    <citation type="journal article" date="2019" name="bioRxiv">
        <title>The Genome of the Zebra Mussel, Dreissena polymorpha: A Resource for Invasive Species Research.</title>
        <authorList>
            <person name="McCartney M.A."/>
            <person name="Auch B."/>
            <person name="Kono T."/>
            <person name="Mallez S."/>
            <person name="Zhang Y."/>
            <person name="Obille A."/>
            <person name="Becker A."/>
            <person name="Abrahante J.E."/>
            <person name="Garbe J."/>
            <person name="Badalamenti J.P."/>
            <person name="Herman A."/>
            <person name="Mangelson H."/>
            <person name="Liachko I."/>
            <person name="Sullivan S."/>
            <person name="Sone E.D."/>
            <person name="Koren S."/>
            <person name="Silverstein K.A.T."/>
            <person name="Beckman K.B."/>
            <person name="Gohl D.M."/>
        </authorList>
    </citation>
    <scope>NUCLEOTIDE SEQUENCE</scope>
    <source>
        <strain evidence="2">Duluth1</strain>
        <tissue evidence="2">Whole animal</tissue>
    </source>
</reference>
<comment type="caution">
    <text evidence="2">The sequence shown here is derived from an EMBL/GenBank/DDBJ whole genome shotgun (WGS) entry which is preliminary data.</text>
</comment>
<evidence type="ECO:0000256" key="1">
    <source>
        <dbReference type="SAM" id="MobiDB-lite"/>
    </source>
</evidence>
<protein>
    <submittedName>
        <fullName evidence="2">Uncharacterized protein</fullName>
    </submittedName>
</protein>
<evidence type="ECO:0000313" key="3">
    <source>
        <dbReference type="Proteomes" id="UP000828390"/>
    </source>
</evidence>
<name>A0A9D4GM87_DREPO</name>
<sequence>MHTWRRSRQPTRGCSHSTWSGTRSSRCSSCSRISQSRRRPTCWSCCTGNLLDYTRYPWPELQMAWSCEVSPTRSRSARSLSGASGTAPRRRCSTFTSARTQITRDRPC</sequence>
<keyword evidence="3" id="KW-1185">Reference proteome</keyword>
<proteinExistence type="predicted"/>
<dbReference type="EMBL" id="JAIWYP010000005">
    <property type="protein sequence ID" value="KAH3819417.1"/>
    <property type="molecule type" value="Genomic_DNA"/>
</dbReference>
<reference evidence="2" key="2">
    <citation type="submission" date="2020-11" db="EMBL/GenBank/DDBJ databases">
        <authorList>
            <person name="McCartney M.A."/>
            <person name="Auch B."/>
            <person name="Kono T."/>
            <person name="Mallez S."/>
            <person name="Becker A."/>
            <person name="Gohl D.M."/>
            <person name="Silverstein K.A.T."/>
            <person name="Koren S."/>
            <person name="Bechman K.B."/>
            <person name="Herman A."/>
            <person name="Abrahante J.E."/>
            <person name="Garbe J."/>
        </authorList>
    </citation>
    <scope>NUCLEOTIDE SEQUENCE</scope>
    <source>
        <strain evidence="2">Duluth1</strain>
        <tissue evidence="2">Whole animal</tissue>
    </source>
</reference>
<feature type="compositionally biased region" description="Low complexity" evidence="1">
    <location>
        <begin position="17"/>
        <end position="28"/>
    </location>
</feature>
<feature type="region of interest" description="Disordered" evidence="1">
    <location>
        <begin position="76"/>
        <end position="108"/>
    </location>
</feature>
<feature type="region of interest" description="Disordered" evidence="1">
    <location>
        <begin position="1"/>
        <end position="28"/>
    </location>
</feature>
<feature type="compositionally biased region" description="Low complexity" evidence="1">
    <location>
        <begin position="76"/>
        <end position="87"/>
    </location>
</feature>
<gene>
    <name evidence="2" type="ORF">DPMN_121152</name>
</gene>
<organism evidence="2 3">
    <name type="scientific">Dreissena polymorpha</name>
    <name type="common">Zebra mussel</name>
    <name type="synonym">Mytilus polymorpha</name>
    <dbReference type="NCBI Taxonomy" id="45954"/>
    <lineage>
        <taxon>Eukaryota</taxon>
        <taxon>Metazoa</taxon>
        <taxon>Spiralia</taxon>
        <taxon>Lophotrochozoa</taxon>
        <taxon>Mollusca</taxon>
        <taxon>Bivalvia</taxon>
        <taxon>Autobranchia</taxon>
        <taxon>Heteroconchia</taxon>
        <taxon>Euheterodonta</taxon>
        <taxon>Imparidentia</taxon>
        <taxon>Neoheterodontei</taxon>
        <taxon>Myida</taxon>
        <taxon>Dreissenoidea</taxon>
        <taxon>Dreissenidae</taxon>
        <taxon>Dreissena</taxon>
    </lineage>
</organism>
<dbReference type="AlphaFoldDB" id="A0A9D4GM87"/>
<accession>A0A9D4GM87</accession>